<reference evidence="1 2" key="1">
    <citation type="submission" date="2019-07" db="EMBL/GenBank/DDBJ databases">
        <title>Chromosome genome assembly for large yellow croaker.</title>
        <authorList>
            <person name="Xiao S."/>
        </authorList>
    </citation>
    <scope>NUCLEOTIDE SEQUENCE [LARGE SCALE GENOMIC DNA]</scope>
    <source>
        <strain evidence="1">JMULYC20181020</strain>
        <tissue evidence="1">Muscle</tissue>
    </source>
</reference>
<dbReference type="Proteomes" id="UP000424527">
    <property type="component" value="Unassembled WGS sequence"/>
</dbReference>
<keyword evidence="2" id="KW-1185">Reference proteome</keyword>
<protein>
    <submittedName>
        <fullName evidence="1">Uncharacterized protein</fullName>
    </submittedName>
</protein>
<comment type="caution">
    <text evidence="1">The sequence shown here is derived from an EMBL/GenBank/DDBJ whole genome shotgun (WGS) entry which is preliminary data.</text>
</comment>
<evidence type="ECO:0000313" key="1">
    <source>
        <dbReference type="EMBL" id="KAE8299830.1"/>
    </source>
</evidence>
<dbReference type="AlphaFoldDB" id="A0A6G0J7Z2"/>
<organism evidence="1 2">
    <name type="scientific">Larimichthys crocea</name>
    <name type="common">Large yellow croaker</name>
    <name type="synonym">Pseudosciaena crocea</name>
    <dbReference type="NCBI Taxonomy" id="215358"/>
    <lineage>
        <taxon>Eukaryota</taxon>
        <taxon>Metazoa</taxon>
        <taxon>Chordata</taxon>
        <taxon>Craniata</taxon>
        <taxon>Vertebrata</taxon>
        <taxon>Euteleostomi</taxon>
        <taxon>Actinopterygii</taxon>
        <taxon>Neopterygii</taxon>
        <taxon>Teleostei</taxon>
        <taxon>Neoteleostei</taxon>
        <taxon>Acanthomorphata</taxon>
        <taxon>Eupercaria</taxon>
        <taxon>Sciaenidae</taxon>
        <taxon>Larimichthys</taxon>
    </lineage>
</organism>
<name>A0A6G0J7Z2_LARCR</name>
<dbReference type="EMBL" id="REGW02000002">
    <property type="protein sequence ID" value="KAE8299830.1"/>
    <property type="molecule type" value="Genomic_DNA"/>
</dbReference>
<evidence type="ECO:0000313" key="2">
    <source>
        <dbReference type="Proteomes" id="UP000424527"/>
    </source>
</evidence>
<accession>A0A6G0J7Z2</accession>
<proteinExistence type="predicted"/>
<sequence>MKTKWKQNLAHFTHFWAGNAKKGQTGKQEHTWEVETQRQLSPKQCEGVLFYTEATTELQQHKISYSINTLVASVDPCSDEDTYCRTRARCLYRSHRASFSSFQLTEHTRLLFKPSMDVSSKGRYKTHISQRGTCLYPRQIIQSATPGLRM</sequence>
<gene>
    <name evidence="1" type="ORF">D5F01_LYC02248</name>
</gene>